<feature type="domain" description="4Fe-4S ferredoxin-type" evidence="10">
    <location>
        <begin position="114"/>
        <end position="145"/>
    </location>
</feature>
<dbReference type="RefSeq" id="WP_071244318.1">
    <property type="nucleotide sequence ID" value="NZ_CBTJ020000083.1"/>
</dbReference>
<keyword evidence="8" id="KW-0411">Iron-sulfur</keyword>
<keyword evidence="4" id="KW-0479">Metal-binding</keyword>
<dbReference type="PROSITE" id="PS51379">
    <property type="entry name" value="4FE4S_FER_2"/>
    <property type="match status" value="3"/>
</dbReference>
<dbReference type="GO" id="GO:0051539">
    <property type="term" value="F:4 iron, 4 sulfur cluster binding"/>
    <property type="evidence" value="ECO:0007669"/>
    <property type="project" value="UniProtKB-KW"/>
</dbReference>
<evidence type="ECO:0000259" key="10">
    <source>
        <dbReference type="PROSITE" id="PS51379"/>
    </source>
</evidence>
<dbReference type="AlphaFoldDB" id="W6MC72"/>
<accession>W6MC72</accession>
<feature type="chain" id="PRO_5004878787" evidence="9">
    <location>
        <begin position="27"/>
        <end position="361"/>
    </location>
</feature>
<evidence type="ECO:0000256" key="2">
    <source>
        <dbReference type="ARBA" id="ARBA00004196"/>
    </source>
</evidence>
<dbReference type="PANTHER" id="PTHR43545">
    <property type="entry name" value="FORMATE DEHYDROGENASE, NITRATE-INDUCIBLE, IRON-SULFUR SUBUNIT"/>
    <property type="match status" value="1"/>
</dbReference>
<keyword evidence="12" id="KW-1185">Reference proteome</keyword>
<evidence type="ECO:0000256" key="3">
    <source>
        <dbReference type="ARBA" id="ARBA00022485"/>
    </source>
</evidence>
<evidence type="ECO:0000313" key="11">
    <source>
        <dbReference type="EMBL" id="CDI03910.1"/>
    </source>
</evidence>
<evidence type="ECO:0000256" key="6">
    <source>
        <dbReference type="ARBA" id="ARBA00022737"/>
    </source>
</evidence>
<feature type="signal peptide" evidence="9">
    <location>
        <begin position="1"/>
        <end position="26"/>
    </location>
</feature>
<dbReference type="InterPro" id="IPR051555">
    <property type="entry name" value="FDH_Electron_Transfer_Unit"/>
</dbReference>
<evidence type="ECO:0000313" key="12">
    <source>
        <dbReference type="Proteomes" id="UP000035760"/>
    </source>
</evidence>
<evidence type="ECO:0000256" key="9">
    <source>
        <dbReference type="SAM" id="SignalP"/>
    </source>
</evidence>
<feature type="domain" description="4Fe-4S ferredoxin-type" evidence="10">
    <location>
        <begin position="147"/>
        <end position="176"/>
    </location>
</feature>
<dbReference type="NCBIfam" id="TIGR01409">
    <property type="entry name" value="TAT_signal_seq"/>
    <property type="match status" value="1"/>
</dbReference>
<gene>
    <name evidence="11" type="primary">hybA</name>
    <name evidence="11" type="ORF">BN873_720004</name>
</gene>
<evidence type="ECO:0000256" key="4">
    <source>
        <dbReference type="ARBA" id="ARBA00022723"/>
    </source>
</evidence>
<dbReference type="InterPro" id="IPR017896">
    <property type="entry name" value="4Fe4S_Fe-S-bd"/>
</dbReference>
<keyword evidence="6" id="KW-0677">Repeat</keyword>
<keyword evidence="3" id="KW-0004">4Fe-4S</keyword>
<dbReference type="PROSITE" id="PS00198">
    <property type="entry name" value="4FE4S_FER_1"/>
    <property type="match status" value="1"/>
</dbReference>
<dbReference type="OrthoDB" id="9779457at2"/>
<dbReference type="NCBIfam" id="NF008134">
    <property type="entry name" value="PRK10882.1"/>
    <property type="match status" value="1"/>
</dbReference>
<dbReference type="Gene3D" id="3.30.70.20">
    <property type="match status" value="2"/>
</dbReference>
<evidence type="ECO:0000256" key="8">
    <source>
        <dbReference type="ARBA" id="ARBA00023014"/>
    </source>
</evidence>
<dbReference type="CDD" id="cd10561">
    <property type="entry name" value="HybA_like"/>
    <property type="match status" value="1"/>
</dbReference>
<dbReference type="SUPFAM" id="SSF54862">
    <property type="entry name" value="4Fe-4S ferredoxins"/>
    <property type="match status" value="1"/>
</dbReference>
<dbReference type="PANTHER" id="PTHR43545:SF1">
    <property type="entry name" value="HYDROGENASE-2 OPERON PROTEIN HYBA"/>
    <property type="match status" value="1"/>
</dbReference>
<dbReference type="PROSITE" id="PS51318">
    <property type="entry name" value="TAT"/>
    <property type="match status" value="1"/>
</dbReference>
<dbReference type="Pfam" id="PF13247">
    <property type="entry name" value="Fer4_11"/>
    <property type="match status" value="1"/>
</dbReference>
<protein>
    <submittedName>
        <fullName evidence="11">Hydrogenase 2 4Fe-4S ferredoxin-type component</fullName>
    </submittedName>
</protein>
<comment type="cofactor">
    <cofactor evidence="1">
        <name>[4Fe-4S] cluster</name>
        <dbReference type="ChEBI" id="CHEBI:49883"/>
    </cofactor>
</comment>
<evidence type="ECO:0000256" key="5">
    <source>
        <dbReference type="ARBA" id="ARBA00022729"/>
    </source>
</evidence>
<sequence>MSLSRRQFLRGAAGAVATAAASVAEAAAPFAPRENKPLPPKAIGMLYDSTQCIGCKACVSACKDANGMPVEQPQALAGWNEGTWDTAEDLSGKTLNVIRVYQHGTMAEKDHEVNGYAFVKRHCLHCLDPSCVSVCPVSAMQKNPLTGVVTHDPDACIGCRYCVLGCPFNVPHYQFDEALGQISKCQFCQHLLQDNPLFTDNEAALAQAGTSATELWKNSRIPACCDVCPTGASLFGWVNDLQAEAERRMALKPGEMYDFPRGLLGGDRAPNTAPVGAYKPHIYGEKESGGTQVRYLTGVPHEKLGLPVLPNHSSAAVTEGVQHTLYKGMIAPIALLGGLVMLARRSIKGEEKGPHEEESSS</sequence>
<reference evidence="11" key="2">
    <citation type="submission" date="2014-03" db="EMBL/GenBank/DDBJ databases">
        <title>Candidatus Competibacter-lineage genomes retrieved from metagenomes reveal functional metabolic diversity.</title>
        <authorList>
            <person name="McIlroy S.J."/>
            <person name="Albertsen M."/>
            <person name="Andresen E.K."/>
            <person name="Saunders A.M."/>
            <person name="Kristiansen R."/>
            <person name="Stokholm-Bjerregaard M."/>
            <person name="Nielsen K.L."/>
            <person name="Nielsen P.H."/>
        </authorList>
    </citation>
    <scope>NUCLEOTIDE SEQUENCE</scope>
    <source>
        <strain evidence="11">Run_A_D11</strain>
    </source>
</reference>
<dbReference type="EMBL" id="CBTJ020000083">
    <property type="protein sequence ID" value="CDI03910.1"/>
    <property type="molecule type" value="Genomic_DNA"/>
</dbReference>
<keyword evidence="7" id="KW-0408">Iron</keyword>
<dbReference type="STRING" id="1400863.BN873_720004"/>
<feature type="domain" description="4Fe-4S ferredoxin-type" evidence="10">
    <location>
        <begin position="43"/>
        <end position="73"/>
    </location>
</feature>
<dbReference type="GO" id="GO:0046872">
    <property type="term" value="F:metal ion binding"/>
    <property type="evidence" value="ECO:0007669"/>
    <property type="project" value="UniProtKB-KW"/>
</dbReference>
<name>W6MC72_9GAMM</name>
<dbReference type="InterPro" id="IPR006311">
    <property type="entry name" value="TAT_signal"/>
</dbReference>
<reference evidence="11" key="1">
    <citation type="submission" date="2013-07" db="EMBL/GenBank/DDBJ databases">
        <authorList>
            <person name="McIlroy S."/>
        </authorList>
    </citation>
    <scope>NUCLEOTIDE SEQUENCE [LARGE SCALE GENOMIC DNA]</scope>
    <source>
        <strain evidence="11">Run_A_D11</strain>
    </source>
</reference>
<comment type="caution">
    <text evidence="11">The sequence shown here is derived from an EMBL/GenBank/DDBJ whole genome shotgun (WGS) entry which is preliminary data.</text>
</comment>
<dbReference type="GO" id="GO:0030313">
    <property type="term" value="C:cell envelope"/>
    <property type="evidence" value="ECO:0007669"/>
    <property type="project" value="UniProtKB-SubCell"/>
</dbReference>
<keyword evidence="5 9" id="KW-0732">Signal</keyword>
<evidence type="ECO:0000256" key="7">
    <source>
        <dbReference type="ARBA" id="ARBA00023004"/>
    </source>
</evidence>
<dbReference type="Proteomes" id="UP000035760">
    <property type="component" value="Unassembled WGS sequence"/>
</dbReference>
<dbReference type="InterPro" id="IPR017900">
    <property type="entry name" value="4Fe4S_Fe_S_CS"/>
</dbReference>
<dbReference type="InterPro" id="IPR019546">
    <property type="entry name" value="TAT_signal_bac_arc"/>
</dbReference>
<evidence type="ECO:0000256" key="1">
    <source>
        <dbReference type="ARBA" id="ARBA00001966"/>
    </source>
</evidence>
<comment type="subcellular location">
    <subcellularLocation>
        <location evidence="2">Cell envelope</location>
    </subcellularLocation>
</comment>
<proteinExistence type="predicted"/>
<organism evidence="11 12">
    <name type="scientific">Candidatus Competibacter denitrificans Run_A_D11</name>
    <dbReference type="NCBI Taxonomy" id="1400863"/>
    <lineage>
        <taxon>Bacteria</taxon>
        <taxon>Pseudomonadati</taxon>
        <taxon>Pseudomonadota</taxon>
        <taxon>Gammaproteobacteria</taxon>
        <taxon>Candidatus Competibacteraceae</taxon>
        <taxon>Candidatus Competibacter</taxon>
    </lineage>
</organism>